<dbReference type="CDD" id="cd19078">
    <property type="entry name" value="AKR_AKR13C1_2"/>
    <property type="match status" value="1"/>
</dbReference>
<reference evidence="3 4" key="1">
    <citation type="submission" date="2021-03" db="EMBL/GenBank/DDBJ databases">
        <title>Geobacter metallireducens gen. nov. sp. nov., a microorganism capable of coupling the complete oxidation of organic compounds to the reduction of iron and other metals.</title>
        <authorList>
            <person name="Li Y."/>
        </authorList>
    </citation>
    <scope>NUCLEOTIDE SEQUENCE [LARGE SCALE GENOMIC DNA]</scope>
    <source>
        <strain evidence="3 4">Jerry-YX</strain>
    </source>
</reference>
<sequence length="334" mass="36930">MQKRILGKSGLEVSALGLGCMGMSFSYGPPKDKQEMISLLRTAVERGITFFDTAEVYGPFTNEELVGEALAPLRDRVVIATKFGFDTSVDPRAMKGRGPVLNSRPEHIREVAEASLKRLRTDVIDLFYQHRVDPAVPIEEVAGAVKKLIQEGKVKHFGLSEAGIETIRRAHAVQPVACVQNEYSLWFRRPEEGLLQTLEELGIGLVPYSPLGKGYLTGKMDEKTTFDSTDFRSSLPRFTPEALRANQALVDLFGRIAAEMKATPAQIALAWLLAQKPWIVPIPGTTKLDRLDENIGAVSVELTAEDLREIDSAAAQIKVQGERYPEKLEQLTGR</sequence>
<gene>
    <name evidence="3" type="ORF">JZM60_00100</name>
</gene>
<dbReference type="Proteomes" id="UP000663651">
    <property type="component" value="Chromosome"/>
</dbReference>
<dbReference type="PANTHER" id="PTHR43625">
    <property type="entry name" value="AFLATOXIN B1 ALDEHYDE REDUCTASE"/>
    <property type="match status" value="1"/>
</dbReference>
<accession>A0ABX7Q3G0</accession>
<feature type="domain" description="NADP-dependent oxidoreductase" evidence="2">
    <location>
        <begin position="16"/>
        <end position="313"/>
    </location>
</feature>
<dbReference type="Gene3D" id="3.20.20.100">
    <property type="entry name" value="NADP-dependent oxidoreductase domain"/>
    <property type="match status" value="1"/>
</dbReference>
<dbReference type="InterPro" id="IPR050791">
    <property type="entry name" value="Aldo-Keto_reductase"/>
</dbReference>
<proteinExistence type="predicted"/>
<keyword evidence="1" id="KW-0560">Oxidoreductase</keyword>
<evidence type="ECO:0000259" key="2">
    <source>
        <dbReference type="Pfam" id="PF00248"/>
    </source>
</evidence>
<dbReference type="RefSeq" id="WP_207163528.1">
    <property type="nucleotide sequence ID" value="NZ_CP071382.1"/>
</dbReference>
<evidence type="ECO:0000313" key="3">
    <source>
        <dbReference type="EMBL" id="QSV45737.1"/>
    </source>
</evidence>
<dbReference type="EMBL" id="CP071382">
    <property type="protein sequence ID" value="QSV45737.1"/>
    <property type="molecule type" value="Genomic_DNA"/>
</dbReference>
<dbReference type="SUPFAM" id="SSF51430">
    <property type="entry name" value="NAD(P)-linked oxidoreductase"/>
    <property type="match status" value="1"/>
</dbReference>
<dbReference type="InterPro" id="IPR036812">
    <property type="entry name" value="NAD(P)_OxRdtase_dom_sf"/>
</dbReference>
<dbReference type="Pfam" id="PF00248">
    <property type="entry name" value="Aldo_ket_red"/>
    <property type="match status" value="1"/>
</dbReference>
<name>A0ABX7Q3G0_9BACT</name>
<organism evidence="3 4">
    <name type="scientific">Geobacter benzoatilyticus</name>
    <dbReference type="NCBI Taxonomy" id="2815309"/>
    <lineage>
        <taxon>Bacteria</taxon>
        <taxon>Pseudomonadati</taxon>
        <taxon>Thermodesulfobacteriota</taxon>
        <taxon>Desulfuromonadia</taxon>
        <taxon>Geobacterales</taxon>
        <taxon>Geobacteraceae</taxon>
        <taxon>Geobacter</taxon>
    </lineage>
</organism>
<dbReference type="PANTHER" id="PTHR43625:SF77">
    <property type="entry name" value="ALDO-KETO REDUCTASE"/>
    <property type="match status" value="1"/>
</dbReference>
<keyword evidence="4" id="KW-1185">Reference proteome</keyword>
<protein>
    <submittedName>
        <fullName evidence="3">Aldo/keto reductase</fullName>
    </submittedName>
</protein>
<dbReference type="InterPro" id="IPR023210">
    <property type="entry name" value="NADP_OxRdtase_dom"/>
</dbReference>
<evidence type="ECO:0000256" key="1">
    <source>
        <dbReference type="ARBA" id="ARBA00023002"/>
    </source>
</evidence>
<evidence type="ECO:0000313" key="4">
    <source>
        <dbReference type="Proteomes" id="UP000663651"/>
    </source>
</evidence>